<sequence length="237" mass="27416">MDRTAIENLGYEIREVPPYTIIYRPSLPQLPHVLSGGPMLGTDTGLSGRTSVRIMEPGLVVRTLTHGGALRNVFKTRFLTLNRSIQELQCSAHLFSQGILTPEIVGMRFRKKVLFYSIEIISRMIPESTDLLAFLEQHPDDGSAVIRKTGELIRQIHRAQVYHADLHVKNIVLDKERNPWIIDLDKAYRFIDLPFILRYKNTRRFIHSLKKWDKRGRIHLPQGWEQAFMDGYAGQDR</sequence>
<dbReference type="InterPro" id="IPR011009">
    <property type="entry name" value="Kinase-like_dom_sf"/>
</dbReference>
<name>A0A485M413_9ZZZZ</name>
<reference evidence="1" key="1">
    <citation type="submission" date="2019-03" db="EMBL/GenBank/DDBJ databases">
        <authorList>
            <person name="Hao L."/>
        </authorList>
    </citation>
    <scope>NUCLEOTIDE SEQUENCE</scope>
</reference>
<dbReference type="AlphaFoldDB" id="A0A485M413"/>
<dbReference type="EC" id="2.7.1.166" evidence="1"/>
<organism evidence="1">
    <name type="scientific">anaerobic digester metagenome</name>
    <dbReference type="NCBI Taxonomy" id="1263854"/>
    <lineage>
        <taxon>unclassified sequences</taxon>
        <taxon>metagenomes</taxon>
        <taxon>ecological metagenomes</taxon>
    </lineage>
</organism>
<evidence type="ECO:0000313" key="1">
    <source>
        <dbReference type="EMBL" id="VFU17973.1"/>
    </source>
</evidence>
<accession>A0A485M413</accession>
<dbReference type="GO" id="GO:0016301">
    <property type="term" value="F:kinase activity"/>
    <property type="evidence" value="ECO:0007669"/>
    <property type="project" value="UniProtKB-KW"/>
</dbReference>
<dbReference type="SUPFAM" id="SSF56112">
    <property type="entry name" value="Protein kinase-like (PK-like)"/>
    <property type="match status" value="1"/>
</dbReference>
<proteinExistence type="predicted"/>
<dbReference type="Pfam" id="PF06293">
    <property type="entry name" value="Kdo"/>
    <property type="match status" value="1"/>
</dbReference>
<gene>
    <name evidence="1" type="primary">kdkA</name>
    <name evidence="1" type="ORF">SCFA_750042</name>
</gene>
<dbReference type="EMBL" id="CAADRM010000142">
    <property type="protein sequence ID" value="VFU17973.1"/>
    <property type="molecule type" value="Genomic_DNA"/>
</dbReference>
<protein>
    <submittedName>
        <fullName evidence="1">3-deoxy-D-manno-octulosonic acid kinase</fullName>
        <ecNumber evidence="1">2.7.1.166</ecNumber>
    </submittedName>
</protein>
<keyword evidence="1" id="KW-0808">Transferase</keyword>
<dbReference type="Gene3D" id="1.10.510.10">
    <property type="entry name" value="Transferase(Phosphotransferase) domain 1"/>
    <property type="match status" value="1"/>
</dbReference>
<keyword evidence="1" id="KW-0418">Kinase</keyword>